<reference evidence="2" key="1">
    <citation type="journal article" date="2014" name="Front. Microbiol.">
        <title>High frequency of phylogenetically diverse reductive dehalogenase-homologous genes in deep subseafloor sedimentary metagenomes.</title>
        <authorList>
            <person name="Kawai M."/>
            <person name="Futagami T."/>
            <person name="Toyoda A."/>
            <person name="Takaki Y."/>
            <person name="Nishi S."/>
            <person name="Hori S."/>
            <person name="Arai W."/>
            <person name="Tsubouchi T."/>
            <person name="Morono Y."/>
            <person name="Uchiyama I."/>
            <person name="Ito T."/>
            <person name="Fujiyama A."/>
            <person name="Inagaki F."/>
            <person name="Takami H."/>
        </authorList>
    </citation>
    <scope>NUCLEOTIDE SEQUENCE</scope>
    <source>
        <strain evidence="2">Expedition CK06-06</strain>
    </source>
</reference>
<dbReference type="AlphaFoldDB" id="X0X596"/>
<feature type="domain" description="Glycosyltransferase subfamily 4-like N-terminal" evidence="1">
    <location>
        <begin position="82"/>
        <end position="214"/>
    </location>
</feature>
<name>X0X596_9ZZZZ</name>
<sequence>MKILFVPKEFPHGKVIGGPILVYNRIKYLSKKHKIGLASFIREGDRKYLDTLEPYLDEIELMSYPKVRNRFRKAYDYFFSEVPSYMANTRSREMREMVARMTVRSGYDVVLAEYSVMGQYLYKNYGINIRTKRVVSCHESYTLARRRALELYGFFSREGFDSWLNLYRLKRYEFAMYKYADLLLTLTPQEKERILKIEPDLKIEVVPHGTDTERFSPFPESDREISVAFLGNYPHNPNADA</sequence>
<dbReference type="EMBL" id="BARS01034252">
    <property type="protein sequence ID" value="GAG20166.1"/>
    <property type="molecule type" value="Genomic_DNA"/>
</dbReference>
<dbReference type="Gene3D" id="3.40.50.2000">
    <property type="entry name" value="Glycogen Phosphorylase B"/>
    <property type="match status" value="1"/>
</dbReference>
<evidence type="ECO:0000259" key="1">
    <source>
        <dbReference type="Pfam" id="PF13439"/>
    </source>
</evidence>
<dbReference type="InterPro" id="IPR028098">
    <property type="entry name" value="Glyco_trans_4-like_N"/>
</dbReference>
<evidence type="ECO:0000313" key="2">
    <source>
        <dbReference type="EMBL" id="GAG20166.1"/>
    </source>
</evidence>
<comment type="caution">
    <text evidence="2">The sequence shown here is derived from an EMBL/GenBank/DDBJ whole genome shotgun (WGS) entry which is preliminary data.</text>
</comment>
<feature type="non-terminal residue" evidence="2">
    <location>
        <position position="241"/>
    </location>
</feature>
<protein>
    <recommendedName>
        <fullName evidence="1">Glycosyltransferase subfamily 4-like N-terminal domain-containing protein</fullName>
    </recommendedName>
</protein>
<proteinExistence type="predicted"/>
<accession>X0X596</accession>
<dbReference type="SUPFAM" id="SSF53756">
    <property type="entry name" value="UDP-Glycosyltransferase/glycogen phosphorylase"/>
    <property type="match status" value="1"/>
</dbReference>
<organism evidence="2">
    <name type="scientific">marine sediment metagenome</name>
    <dbReference type="NCBI Taxonomy" id="412755"/>
    <lineage>
        <taxon>unclassified sequences</taxon>
        <taxon>metagenomes</taxon>
        <taxon>ecological metagenomes</taxon>
    </lineage>
</organism>
<dbReference type="Pfam" id="PF13439">
    <property type="entry name" value="Glyco_transf_4"/>
    <property type="match status" value="1"/>
</dbReference>
<gene>
    <name evidence="2" type="ORF">S01H1_52946</name>
</gene>